<feature type="region of interest" description="Disordered" evidence="1">
    <location>
        <begin position="99"/>
        <end position="164"/>
    </location>
</feature>
<gene>
    <name evidence="2" type="ORF">MPEAHAMD_2254</name>
</gene>
<accession>A0AA37HA41</accession>
<dbReference type="EMBL" id="BPQJ01000008">
    <property type="protein sequence ID" value="GJD62105.1"/>
    <property type="molecule type" value="Genomic_DNA"/>
</dbReference>
<proteinExistence type="predicted"/>
<organism evidence="2 3">
    <name type="scientific">Methylobacterium frigidaeris</name>
    <dbReference type="NCBI Taxonomy" id="2038277"/>
    <lineage>
        <taxon>Bacteria</taxon>
        <taxon>Pseudomonadati</taxon>
        <taxon>Pseudomonadota</taxon>
        <taxon>Alphaproteobacteria</taxon>
        <taxon>Hyphomicrobiales</taxon>
        <taxon>Methylobacteriaceae</taxon>
        <taxon>Methylobacterium</taxon>
    </lineage>
</organism>
<dbReference type="RefSeq" id="WP_238190789.1">
    <property type="nucleotide sequence ID" value="NZ_BPQJ01000008.1"/>
</dbReference>
<reference evidence="2" key="2">
    <citation type="submission" date="2021-08" db="EMBL/GenBank/DDBJ databases">
        <authorList>
            <person name="Tani A."/>
            <person name="Ola A."/>
            <person name="Ogura Y."/>
            <person name="Katsura K."/>
            <person name="Hayashi T."/>
        </authorList>
    </citation>
    <scope>NUCLEOTIDE SEQUENCE</scope>
    <source>
        <strain evidence="2">JCM 32048</strain>
    </source>
</reference>
<dbReference type="Proteomes" id="UP001055286">
    <property type="component" value="Unassembled WGS sequence"/>
</dbReference>
<protein>
    <submittedName>
        <fullName evidence="2">Uncharacterized protein</fullName>
    </submittedName>
</protein>
<comment type="caution">
    <text evidence="2">The sequence shown here is derived from an EMBL/GenBank/DDBJ whole genome shotgun (WGS) entry which is preliminary data.</text>
</comment>
<reference evidence="2" key="1">
    <citation type="journal article" date="2016" name="Front. Microbiol.">
        <title>Genome Sequence of the Piezophilic, Mesophilic Sulfate-Reducing Bacterium Desulfovibrio indicus J2T.</title>
        <authorList>
            <person name="Cao J."/>
            <person name="Maignien L."/>
            <person name="Shao Z."/>
            <person name="Alain K."/>
            <person name="Jebbar M."/>
        </authorList>
    </citation>
    <scope>NUCLEOTIDE SEQUENCE</scope>
    <source>
        <strain evidence="2">JCM 32048</strain>
    </source>
</reference>
<evidence type="ECO:0000313" key="3">
    <source>
        <dbReference type="Proteomes" id="UP001055286"/>
    </source>
</evidence>
<keyword evidence="3" id="KW-1185">Reference proteome</keyword>
<feature type="compositionally biased region" description="Polar residues" evidence="1">
    <location>
        <begin position="130"/>
        <end position="142"/>
    </location>
</feature>
<feature type="compositionally biased region" description="Pro residues" evidence="1">
    <location>
        <begin position="155"/>
        <end position="164"/>
    </location>
</feature>
<evidence type="ECO:0000313" key="2">
    <source>
        <dbReference type="EMBL" id="GJD62105.1"/>
    </source>
</evidence>
<sequence>MSETPTPPQALILWRLLGRQGTALNSEITPKKAERDALVKAGLLAVEKEGRSSRLTVTDKGWNWAGAHLRDALPPTMRVLQDWLTRLHHHLDATGATLADFVGPAPERVPPEPKAPRDPKPRAAAKTRTTSKPVSKTKSASKTRAAPKTEVAAPPEAPAAPPDPARLRARIEKAYLACSDGRKAAPVRLSALRAELADLDRATVDAGLAAILSGDPSIGLTRISDPKALDAAERAAAFNPAGEPFHEIWINA</sequence>
<feature type="compositionally biased region" description="Basic and acidic residues" evidence="1">
    <location>
        <begin position="109"/>
        <end position="121"/>
    </location>
</feature>
<evidence type="ECO:0000256" key="1">
    <source>
        <dbReference type="SAM" id="MobiDB-lite"/>
    </source>
</evidence>
<name>A0AA37HA41_9HYPH</name>
<dbReference type="AlphaFoldDB" id="A0AA37HA41"/>